<sequence>MKATEWTVGDVLLDLYEIREVYKSGGMGVVYRTFHRGWNVELAMKSPRPEYFQKEEDKRNFEREAETWMDLGLHPNIVSCYYIRRIDDVPRVFAEYLGGGSLRDCIRKRKLTTLESILDMAIQFAIGL</sequence>
<dbReference type="EMBL" id="LACI01002165">
    <property type="protein sequence ID" value="KJU82793.1"/>
    <property type="molecule type" value="Genomic_DNA"/>
</dbReference>
<accession>A0A0F3GQ72</accession>
<evidence type="ECO:0000313" key="3">
    <source>
        <dbReference type="Proteomes" id="UP000033423"/>
    </source>
</evidence>
<name>A0A0F3GQ72_9BACT</name>
<dbReference type="InterPro" id="IPR000719">
    <property type="entry name" value="Prot_kinase_dom"/>
</dbReference>
<comment type="caution">
    <text evidence="2">The sequence shown here is derived from an EMBL/GenBank/DDBJ whole genome shotgun (WGS) entry which is preliminary data.</text>
</comment>
<dbReference type="Gene3D" id="1.10.510.10">
    <property type="entry name" value="Transferase(Phosphotransferase) domain 1"/>
    <property type="match status" value="1"/>
</dbReference>
<feature type="non-terminal residue" evidence="2">
    <location>
        <position position="128"/>
    </location>
</feature>
<keyword evidence="2" id="KW-0418">Kinase</keyword>
<dbReference type="PROSITE" id="PS50011">
    <property type="entry name" value="PROTEIN_KINASE_DOM"/>
    <property type="match status" value="1"/>
</dbReference>
<dbReference type="AlphaFoldDB" id="A0A0F3GQ72"/>
<evidence type="ECO:0000313" key="2">
    <source>
        <dbReference type="EMBL" id="KJU82793.1"/>
    </source>
</evidence>
<dbReference type="GO" id="GO:0005524">
    <property type="term" value="F:ATP binding"/>
    <property type="evidence" value="ECO:0007669"/>
    <property type="project" value="InterPro"/>
</dbReference>
<proteinExistence type="predicted"/>
<dbReference type="Pfam" id="PF00069">
    <property type="entry name" value="Pkinase"/>
    <property type="match status" value="1"/>
</dbReference>
<gene>
    <name evidence="2" type="ORF">MBAV_005013</name>
</gene>
<organism evidence="2 3">
    <name type="scientific">Candidatus Magnetobacterium bavaricum</name>
    <dbReference type="NCBI Taxonomy" id="29290"/>
    <lineage>
        <taxon>Bacteria</taxon>
        <taxon>Pseudomonadati</taxon>
        <taxon>Nitrospirota</taxon>
        <taxon>Thermodesulfovibrionia</taxon>
        <taxon>Thermodesulfovibrionales</taxon>
        <taxon>Candidatus Magnetobacteriaceae</taxon>
        <taxon>Candidatus Magnetobacterium</taxon>
    </lineage>
</organism>
<evidence type="ECO:0000259" key="1">
    <source>
        <dbReference type="PROSITE" id="PS50011"/>
    </source>
</evidence>
<dbReference type="InterPro" id="IPR011009">
    <property type="entry name" value="Kinase-like_dom_sf"/>
</dbReference>
<dbReference type="EC" id="2.7.-.-" evidence="2"/>
<keyword evidence="3" id="KW-1185">Reference proteome</keyword>
<keyword evidence="2" id="KW-0808">Transferase</keyword>
<dbReference type="Proteomes" id="UP000033423">
    <property type="component" value="Unassembled WGS sequence"/>
</dbReference>
<keyword evidence="2" id="KW-0723">Serine/threonine-protein kinase</keyword>
<dbReference type="SUPFAM" id="SSF56112">
    <property type="entry name" value="Protein kinase-like (PK-like)"/>
    <property type="match status" value="1"/>
</dbReference>
<reference evidence="2 3" key="1">
    <citation type="submission" date="2015-02" db="EMBL/GenBank/DDBJ databases">
        <title>Single-cell genomics of uncultivated deep-branching MTB reveals a conserved set of magnetosome genes.</title>
        <authorList>
            <person name="Kolinko S."/>
            <person name="Richter M."/>
            <person name="Glockner F.O."/>
            <person name="Brachmann A."/>
            <person name="Schuler D."/>
        </authorList>
    </citation>
    <scope>NUCLEOTIDE SEQUENCE [LARGE SCALE GENOMIC DNA]</scope>
    <source>
        <strain evidence="2">TM-1</strain>
    </source>
</reference>
<dbReference type="GO" id="GO:0004674">
    <property type="term" value="F:protein serine/threonine kinase activity"/>
    <property type="evidence" value="ECO:0007669"/>
    <property type="project" value="UniProtKB-KW"/>
</dbReference>
<feature type="domain" description="Protein kinase" evidence="1">
    <location>
        <begin position="16"/>
        <end position="128"/>
    </location>
</feature>
<protein>
    <submittedName>
        <fullName evidence="2">Serine/threonine protein kinase</fullName>
        <ecNumber evidence="2">2.7.-.-</ecNumber>
    </submittedName>
</protein>